<dbReference type="Pfam" id="PF08818">
    <property type="entry name" value="DUF1801"/>
    <property type="match status" value="1"/>
</dbReference>
<accession>A0ABV3ZTT3</accession>
<name>A0ABV3ZTT3_9BURK</name>
<evidence type="ECO:0000313" key="2">
    <source>
        <dbReference type="EMBL" id="MEX8192294.1"/>
    </source>
</evidence>
<protein>
    <submittedName>
        <fullName evidence="2">DUF1801 domain-containing protein</fullName>
    </submittedName>
</protein>
<dbReference type="RefSeq" id="WP_369337494.1">
    <property type="nucleotide sequence ID" value="NZ_JBFYGN010000004.1"/>
</dbReference>
<dbReference type="Proteomes" id="UP001561046">
    <property type="component" value="Unassembled WGS sequence"/>
</dbReference>
<dbReference type="InterPro" id="IPR014922">
    <property type="entry name" value="YdhG-like"/>
</dbReference>
<sequence length="142" mass="15674">MVIRKAAPTEAACGLGSQQVEQCLAALGDWRGAVLQRMRALIKEVEPGGVEECKWRDTPVWSQDGMLCTGESYRDKVKLTFQRGAALADPQQLFNASLDGNMRRAIDIFEGQQIDEQAFKALVREAIALNRSLKQARALKPG</sequence>
<dbReference type="EMBL" id="JBFYGN010000004">
    <property type="protein sequence ID" value="MEX8192294.1"/>
    <property type="molecule type" value="Genomic_DNA"/>
</dbReference>
<reference evidence="2 3" key="1">
    <citation type="journal article" date="2013" name="Int. J. Syst. Evol. Microbiol.">
        <title>Comamonas guangdongensis sp. nov., isolated from subterranean forest sediment, and emended description of the genus Comamonas.</title>
        <authorList>
            <person name="Zhang J."/>
            <person name="Wang Y."/>
            <person name="Zhou S."/>
            <person name="Wu C."/>
            <person name="He J."/>
            <person name="Li F."/>
        </authorList>
    </citation>
    <scope>NUCLEOTIDE SEQUENCE [LARGE SCALE GENOMIC DNA]</scope>
    <source>
        <strain evidence="2 3">CCTCC AB2011133</strain>
    </source>
</reference>
<keyword evidence="3" id="KW-1185">Reference proteome</keyword>
<dbReference type="SUPFAM" id="SSF159888">
    <property type="entry name" value="YdhG-like"/>
    <property type="match status" value="1"/>
</dbReference>
<evidence type="ECO:0000313" key="3">
    <source>
        <dbReference type="Proteomes" id="UP001561046"/>
    </source>
</evidence>
<gene>
    <name evidence="2" type="ORF">AB6724_05510</name>
</gene>
<evidence type="ECO:0000259" key="1">
    <source>
        <dbReference type="Pfam" id="PF08818"/>
    </source>
</evidence>
<proteinExistence type="predicted"/>
<feature type="domain" description="YdhG-like" evidence="1">
    <location>
        <begin position="32"/>
        <end position="127"/>
    </location>
</feature>
<organism evidence="2 3">
    <name type="scientific">Comamonas guangdongensis</name>
    <dbReference type="NCBI Taxonomy" id="510515"/>
    <lineage>
        <taxon>Bacteria</taxon>
        <taxon>Pseudomonadati</taxon>
        <taxon>Pseudomonadota</taxon>
        <taxon>Betaproteobacteria</taxon>
        <taxon>Burkholderiales</taxon>
        <taxon>Comamonadaceae</taxon>
        <taxon>Comamonas</taxon>
    </lineage>
</organism>
<dbReference type="Gene3D" id="3.90.1150.200">
    <property type="match status" value="1"/>
</dbReference>
<comment type="caution">
    <text evidence="2">The sequence shown here is derived from an EMBL/GenBank/DDBJ whole genome shotgun (WGS) entry which is preliminary data.</text>
</comment>